<keyword evidence="2" id="KW-1133">Transmembrane helix</keyword>
<dbReference type="Proteomes" id="UP000292003">
    <property type="component" value="Unassembled WGS sequence"/>
</dbReference>
<gene>
    <name evidence="3" type="ORF">EWH70_16505</name>
</gene>
<evidence type="ECO:0000256" key="1">
    <source>
        <dbReference type="SAM" id="MobiDB-lite"/>
    </source>
</evidence>
<dbReference type="AlphaFoldDB" id="A0A4Q7J616"/>
<comment type="caution">
    <text evidence="3">The sequence shown here is derived from an EMBL/GenBank/DDBJ whole genome shotgun (WGS) entry which is preliminary data.</text>
</comment>
<feature type="transmembrane region" description="Helical" evidence="2">
    <location>
        <begin position="105"/>
        <end position="125"/>
    </location>
</feature>
<evidence type="ECO:0000313" key="3">
    <source>
        <dbReference type="EMBL" id="RZQ62577.1"/>
    </source>
</evidence>
<sequence>MGPVGLVGQRTRDRSPAGSATVATGEHGGRERRMWIGDRVGMRLVHVTGIEARANQTITRYTVQIVWADRPAEGVRTGRVRCAECGTWVKFEIRDAASTRARRRWLIAAGVVSAVVLAGLVLLVTRIDDLDLGGLEAYLGPLLGIALAAPVIGLVLVGTFAPAMDGVRRPDVKRQYQVHHGFRPSSPRLLWRNPPAVDVPAGPRIEYDDAQRR</sequence>
<keyword evidence="4" id="KW-1185">Reference proteome</keyword>
<feature type="transmembrane region" description="Helical" evidence="2">
    <location>
        <begin position="137"/>
        <end position="164"/>
    </location>
</feature>
<evidence type="ECO:0000313" key="4">
    <source>
        <dbReference type="Proteomes" id="UP000292003"/>
    </source>
</evidence>
<keyword evidence="2" id="KW-0812">Transmembrane</keyword>
<evidence type="ECO:0000256" key="2">
    <source>
        <dbReference type="SAM" id="Phobius"/>
    </source>
</evidence>
<protein>
    <submittedName>
        <fullName evidence="3">Uncharacterized protein</fullName>
    </submittedName>
</protein>
<dbReference type="OrthoDB" id="9857967at2"/>
<keyword evidence="2" id="KW-0472">Membrane</keyword>
<organism evidence="3 4">
    <name type="scientific">Amycolatopsis suaedae</name>
    <dbReference type="NCBI Taxonomy" id="2510978"/>
    <lineage>
        <taxon>Bacteria</taxon>
        <taxon>Bacillati</taxon>
        <taxon>Actinomycetota</taxon>
        <taxon>Actinomycetes</taxon>
        <taxon>Pseudonocardiales</taxon>
        <taxon>Pseudonocardiaceae</taxon>
        <taxon>Amycolatopsis</taxon>
    </lineage>
</organism>
<dbReference type="EMBL" id="SFCC01000008">
    <property type="protein sequence ID" value="RZQ62577.1"/>
    <property type="molecule type" value="Genomic_DNA"/>
</dbReference>
<dbReference type="RefSeq" id="WP_130476315.1">
    <property type="nucleotide sequence ID" value="NZ_SFCC01000008.1"/>
</dbReference>
<name>A0A4Q7J616_9PSEU</name>
<accession>A0A4Q7J616</accession>
<reference evidence="3 4" key="1">
    <citation type="submission" date="2019-02" db="EMBL/GenBank/DDBJ databases">
        <title>Draft genome sequence of Amycolatopsis sp. 8-3EHSu isolated from roots of Suaeda maritima.</title>
        <authorList>
            <person name="Duangmal K."/>
            <person name="Chantavorakit T."/>
        </authorList>
    </citation>
    <scope>NUCLEOTIDE SEQUENCE [LARGE SCALE GENOMIC DNA]</scope>
    <source>
        <strain evidence="3 4">8-3EHSu</strain>
    </source>
</reference>
<proteinExistence type="predicted"/>
<feature type="region of interest" description="Disordered" evidence="1">
    <location>
        <begin position="1"/>
        <end position="28"/>
    </location>
</feature>